<feature type="transmembrane region" description="Helical" evidence="7">
    <location>
        <begin position="261"/>
        <end position="278"/>
    </location>
</feature>
<evidence type="ECO:0000256" key="4">
    <source>
        <dbReference type="ARBA" id="ARBA00022692"/>
    </source>
</evidence>
<accession>A0AAE4FTP7</accession>
<name>A0AAE4FTP7_9CYAN</name>
<dbReference type="Proteomes" id="UP001268256">
    <property type="component" value="Unassembled WGS sequence"/>
</dbReference>
<comment type="caution">
    <text evidence="9">The sequence shown here is derived from an EMBL/GenBank/DDBJ whole genome shotgun (WGS) entry which is preliminary data.</text>
</comment>
<evidence type="ECO:0000256" key="3">
    <source>
        <dbReference type="ARBA" id="ARBA00022475"/>
    </source>
</evidence>
<dbReference type="GO" id="GO:0005886">
    <property type="term" value="C:plasma membrane"/>
    <property type="evidence" value="ECO:0007669"/>
    <property type="project" value="UniProtKB-SubCell"/>
</dbReference>
<feature type="transmembrane region" description="Helical" evidence="7">
    <location>
        <begin position="54"/>
        <end position="76"/>
    </location>
</feature>
<gene>
    <name evidence="9" type="ORF">RIF25_12720</name>
</gene>
<evidence type="ECO:0000313" key="10">
    <source>
        <dbReference type="Proteomes" id="UP001268256"/>
    </source>
</evidence>
<dbReference type="InterPro" id="IPR004680">
    <property type="entry name" value="Cit_transptr-like_dom"/>
</dbReference>
<proteinExistence type="predicted"/>
<feature type="transmembrane region" description="Helical" evidence="7">
    <location>
        <begin position="172"/>
        <end position="191"/>
    </location>
</feature>
<feature type="transmembrane region" description="Helical" evidence="7">
    <location>
        <begin position="133"/>
        <end position="151"/>
    </location>
</feature>
<dbReference type="EMBL" id="JAVMIP010000015">
    <property type="protein sequence ID" value="MDS3861668.1"/>
    <property type="molecule type" value="Genomic_DNA"/>
</dbReference>
<protein>
    <submittedName>
        <fullName evidence="9">Anion transporter</fullName>
    </submittedName>
</protein>
<dbReference type="Pfam" id="PF03600">
    <property type="entry name" value="CitMHS"/>
    <property type="match status" value="1"/>
</dbReference>
<keyword evidence="3" id="KW-1003">Cell membrane</keyword>
<keyword evidence="5 7" id="KW-1133">Transmembrane helix</keyword>
<evidence type="ECO:0000256" key="6">
    <source>
        <dbReference type="ARBA" id="ARBA00023136"/>
    </source>
</evidence>
<feature type="transmembrane region" description="Helical" evidence="7">
    <location>
        <begin position="298"/>
        <end position="323"/>
    </location>
</feature>
<feature type="transmembrane region" description="Helical" evidence="7">
    <location>
        <begin position="373"/>
        <end position="395"/>
    </location>
</feature>
<organism evidence="9 10">
    <name type="scientific">Pseudocalidococcus azoricus BACA0444</name>
    <dbReference type="NCBI Taxonomy" id="2918990"/>
    <lineage>
        <taxon>Bacteria</taxon>
        <taxon>Bacillati</taxon>
        <taxon>Cyanobacteriota</taxon>
        <taxon>Cyanophyceae</taxon>
        <taxon>Acaryochloridales</taxon>
        <taxon>Thermosynechococcaceae</taxon>
        <taxon>Pseudocalidococcus</taxon>
        <taxon>Pseudocalidococcus azoricus</taxon>
    </lineage>
</organism>
<sequence>MLVLGITYLGLAMGQWPGLSLNRAAIALVGAAAVMGLGVVTLPQAWQAIDPTTIVFLFSLMIVNLYLGYGGFFNLVLQQMLGLTRSPWGLLVLLSLGSGLLSAFFLNDTLVLVGTPLVLAMTTALNLNPIPYLLALAGATNIGSVATLSGNPQNILIGSLSGISYGLFARQLAPVAILGIVIQLTWLWWLYPEIRVWEPVPVVVLSKLRLLQPLLTKSLWVAGLMLAGFMVGLPLGPVALTAAAVLLVIGGIKAERVLRQVDGMLLLLFAGLFILTQATRHLNLLESLTPVVANPWGLAGLTVVLSNLISNIPAVLLLAPLIAPDDTQAWLLLATSATLAGNLSLFGSVANLIVVEAARSKGHHLSFREHLRFGLPLTLITVGLAHVWVYNVGIFRGL</sequence>
<feature type="domain" description="Citrate transporter-like" evidence="8">
    <location>
        <begin position="16"/>
        <end position="323"/>
    </location>
</feature>
<feature type="transmembrane region" description="Helical" evidence="7">
    <location>
        <begin position="88"/>
        <end position="105"/>
    </location>
</feature>
<dbReference type="AlphaFoldDB" id="A0AAE4FTP7"/>
<dbReference type="CDD" id="cd01117">
    <property type="entry name" value="YbiR_permease"/>
    <property type="match status" value="1"/>
</dbReference>
<keyword evidence="6 7" id="KW-0472">Membrane</keyword>
<evidence type="ECO:0000256" key="7">
    <source>
        <dbReference type="SAM" id="Phobius"/>
    </source>
</evidence>
<keyword evidence="10" id="KW-1185">Reference proteome</keyword>
<reference evidence="10" key="1">
    <citation type="submission" date="2023-07" db="EMBL/GenBank/DDBJ databases">
        <authorList>
            <person name="Luz R."/>
            <person name="Cordeiro R."/>
            <person name="Fonseca A."/>
            <person name="Goncalves V."/>
        </authorList>
    </citation>
    <scope>NUCLEOTIDE SEQUENCE [LARGE SCALE GENOMIC DNA]</scope>
    <source>
        <strain evidence="10">BACA0444</strain>
    </source>
</reference>
<evidence type="ECO:0000256" key="2">
    <source>
        <dbReference type="ARBA" id="ARBA00022448"/>
    </source>
</evidence>
<keyword evidence="2" id="KW-0813">Transport</keyword>
<feature type="transmembrane region" description="Helical" evidence="7">
    <location>
        <begin position="219"/>
        <end position="249"/>
    </location>
</feature>
<dbReference type="PANTHER" id="PTHR43302:SF5">
    <property type="entry name" value="TRANSPORTER ARSB-RELATED"/>
    <property type="match status" value="1"/>
</dbReference>
<evidence type="ECO:0000313" key="9">
    <source>
        <dbReference type="EMBL" id="MDS3861668.1"/>
    </source>
</evidence>
<evidence type="ECO:0000259" key="8">
    <source>
        <dbReference type="Pfam" id="PF03600"/>
    </source>
</evidence>
<dbReference type="PANTHER" id="PTHR43302">
    <property type="entry name" value="TRANSPORTER ARSB-RELATED"/>
    <property type="match status" value="1"/>
</dbReference>
<keyword evidence="4 7" id="KW-0812">Transmembrane</keyword>
<comment type="subcellular location">
    <subcellularLocation>
        <location evidence="1">Cell membrane</location>
        <topology evidence="1">Multi-pass membrane protein</topology>
    </subcellularLocation>
</comment>
<evidence type="ECO:0000256" key="1">
    <source>
        <dbReference type="ARBA" id="ARBA00004651"/>
    </source>
</evidence>
<evidence type="ECO:0000256" key="5">
    <source>
        <dbReference type="ARBA" id="ARBA00022989"/>
    </source>
</evidence>
<feature type="transmembrane region" description="Helical" evidence="7">
    <location>
        <begin position="24"/>
        <end position="42"/>
    </location>
</feature>
<feature type="transmembrane region" description="Helical" evidence="7">
    <location>
        <begin position="330"/>
        <end position="353"/>
    </location>
</feature>
<dbReference type="GO" id="GO:0055085">
    <property type="term" value="P:transmembrane transport"/>
    <property type="evidence" value="ECO:0007669"/>
    <property type="project" value="InterPro"/>
</dbReference>